<evidence type="ECO:0000256" key="5">
    <source>
        <dbReference type="ARBA" id="ARBA00022771"/>
    </source>
</evidence>
<comment type="caution">
    <text evidence="12">The sequence shown here is derived from an EMBL/GenBank/DDBJ whole genome shotgun (WGS) entry which is preliminary data.</text>
</comment>
<dbReference type="Gene3D" id="3.40.50.410">
    <property type="entry name" value="von Willebrand factor, type A domain"/>
    <property type="match status" value="1"/>
</dbReference>
<keyword evidence="7 11" id="KW-0805">Transcription regulation</keyword>
<keyword evidence="6 11" id="KW-0862">Zinc</keyword>
<dbReference type="AlphaFoldDB" id="A0A9N8EWQ4"/>
<evidence type="ECO:0000256" key="11">
    <source>
        <dbReference type="RuleBase" id="RU368090"/>
    </source>
</evidence>
<dbReference type="GO" id="GO:0008270">
    <property type="term" value="F:zinc ion binding"/>
    <property type="evidence" value="ECO:0007669"/>
    <property type="project" value="UniProtKB-KW"/>
</dbReference>
<dbReference type="PANTHER" id="PTHR12831">
    <property type="entry name" value="TRANSCRIPTION INITIATION FACTOR IIH TFIIH , POLYPEPTIDE 3-RELATED"/>
    <property type="match status" value="1"/>
</dbReference>
<dbReference type="OrthoDB" id="41157at2759"/>
<dbReference type="Pfam" id="PF03850">
    <property type="entry name" value="Tfb4"/>
    <property type="match status" value="1"/>
</dbReference>
<gene>
    <name evidence="12" type="ORF">SEMRO_2061_G313010.1</name>
</gene>
<comment type="subcellular location">
    <subcellularLocation>
        <location evidence="1 11">Nucleus</location>
    </subcellularLocation>
</comment>
<evidence type="ECO:0000256" key="4">
    <source>
        <dbReference type="ARBA" id="ARBA00022763"/>
    </source>
</evidence>
<keyword evidence="3 11" id="KW-0479">Metal-binding</keyword>
<evidence type="ECO:0000256" key="6">
    <source>
        <dbReference type="ARBA" id="ARBA00022833"/>
    </source>
</evidence>
<evidence type="ECO:0000313" key="13">
    <source>
        <dbReference type="Proteomes" id="UP001153069"/>
    </source>
</evidence>
<dbReference type="GO" id="GO:0005675">
    <property type="term" value="C:transcription factor TFIIH holo complex"/>
    <property type="evidence" value="ECO:0007669"/>
    <property type="project" value="UniProtKB-UniRule"/>
</dbReference>
<keyword evidence="5 11" id="KW-0863">Zinc-finger</keyword>
<reference evidence="12" key="1">
    <citation type="submission" date="2020-06" db="EMBL/GenBank/DDBJ databases">
        <authorList>
            <consortium name="Plant Systems Biology data submission"/>
        </authorList>
    </citation>
    <scope>NUCLEOTIDE SEQUENCE</scope>
    <source>
        <strain evidence="12">D6</strain>
    </source>
</reference>
<comment type="similarity">
    <text evidence="2 11">Belongs to the TFB4 family.</text>
</comment>
<dbReference type="InterPro" id="IPR004600">
    <property type="entry name" value="TFIIH_Tfb4/GTF2H3"/>
</dbReference>
<dbReference type="InterPro" id="IPR036465">
    <property type="entry name" value="vWFA_dom_sf"/>
</dbReference>
<organism evidence="12 13">
    <name type="scientific">Seminavis robusta</name>
    <dbReference type="NCBI Taxonomy" id="568900"/>
    <lineage>
        <taxon>Eukaryota</taxon>
        <taxon>Sar</taxon>
        <taxon>Stramenopiles</taxon>
        <taxon>Ochrophyta</taxon>
        <taxon>Bacillariophyta</taxon>
        <taxon>Bacillariophyceae</taxon>
        <taxon>Bacillariophycidae</taxon>
        <taxon>Naviculales</taxon>
        <taxon>Naviculaceae</taxon>
        <taxon>Seminavis</taxon>
    </lineage>
</organism>
<dbReference type="GO" id="GO:0000439">
    <property type="term" value="C:transcription factor TFIIH core complex"/>
    <property type="evidence" value="ECO:0007669"/>
    <property type="project" value="UniProtKB-UniRule"/>
</dbReference>
<evidence type="ECO:0000313" key="12">
    <source>
        <dbReference type="EMBL" id="CAB9527745.1"/>
    </source>
</evidence>
<evidence type="ECO:0000256" key="8">
    <source>
        <dbReference type="ARBA" id="ARBA00023163"/>
    </source>
</evidence>
<evidence type="ECO:0000256" key="9">
    <source>
        <dbReference type="ARBA" id="ARBA00023204"/>
    </source>
</evidence>
<evidence type="ECO:0000256" key="1">
    <source>
        <dbReference type="ARBA" id="ARBA00004123"/>
    </source>
</evidence>
<keyword evidence="4 11" id="KW-0227">DNA damage</keyword>
<evidence type="ECO:0000256" key="10">
    <source>
        <dbReference type="ARBA" id="ARBA00023242"/>
    </source>
</evidence>
<evidence type="ECO:0000256" key="3">
    <source>
        <dbReference type="ARBA" id="ARBA00022723"/>
    </source>
</evidence>
<proteinExistence type="inferred from homology"/>
<evidence type="ECO:0000256" key="2">
    <source>
        <dbReference type="ARBA" id="ARBA00005273"/>
    </source>
</evidence>
<dbReference type="Proteomes" id="UP001153069">
    <property type="component" value="Unassembled WGS sequence"/>
</dbReference>
<name>A0A9N8EWQ4_9STRA</name>
<sequence length="460" mass="49257">MHSSIFQDLQTTMSKQPSTTLCQHPKALWFFVVALGLGQTPEQRVRATAALRKRSNHHAQRNTPNLDAPIAPDQRLILMSANNNKRGDSRSLLTIVVDVSPIAWGERDLRRSASDRQRLAQGKRSVGPATLEEVLRAVQAFATAFASLERTSGLLIVAVAHNETAVVFPRKDHLARYFSSPETNACYDLRTIHVDLLEGVSQLVAMATSKVNAAVARTKMAQKGGEASSPPRPTSEAAMAAAFSTALCCINRFLVATKTGQGVSAVRSEHMMAQGNDGGVLAMIGGGVGSGGDKKKNKKANDWSPRILLIQATDDRSRDYNAFMNCAFAAVKHNVMVDGCFIPCGSKGSSTSSAFLEQASDLTGGVFLAPSGAAQVGGALTEVLMSVFLAPRSCRSALNLPALNKVDFRARCFETGDIVDMAFVCSQCLSIFKKKPKEICPTCQANIKVSKKQATGNKGL</sequence>
<dbReference type="GO" id="GO:0006289">
    <property type="term" value="P:nucleotide-excision repair"/>
    <property type="evidence" value="ECO:0007669"/>
    <property type="project" value="UniProtKB-UniRule"/>
</dbReference>
<evidence type="ECO:0000256" key="7">
    <source>
        <dbReference type="ARBA" id="ARBA00023015"/>
    </source>
</evidence>
<dbReference type="EMBL" id="CAICTM010002059">
    <property type="protein sequence ID" value="CAB9527745.1"/>
    <property type="molecule type" value="Genomic_DNA"/>
</dbReference>
<keyword evidence="13" id="KW-1185">Reference proteome</keyword>
<keyword evidence="9 11" id="KW-0234">DNA repair</keyword>
<dbReference type="GO" id="GO:0006355">
    <property type="term" value="P:regulation of DNA-templated transcription"/>
    <property type="evidence" value="ECO:0007669"/>
    <property type="project" value="InterPro"/>
</dbReference>
<accession>A0A9N8EWQ4</accession>
<keyword evidence="8 11" id="KW-0804">Transcription</keyword>
<protein>
    <submittedName>
        <fullName evidence="12">Transcription factor IIH subunit 3</fullName>
    </submittedName>
</protein>
<keyword evidence="10 11" id="KW-0539">Nucleus</keyword>
<dbReference type="PANTHER" id="PTHR12831:SF0">
    <property type="entry name" value="GENERAL TRANSCRIPTION FACTOR IIH SUBUNIT 3"/>
    <property type="match status" value="1"/>
</dbReference>